<feature type="domain" description="F-box" evidence="1">
    <location>
        <begin position="14"/>
        <end position="60"/>
    </location>
</feature>
<dbReference type="PANTHER" id="PTHR31672:SF13">
    <property type="entry name" value="F-BOX PROTEIN CPR30-LIKE"/>
    <property type="match status" value="1"/>
</dbReference>
<gene>
    <name evidence="2" type="ORF">RchiOBHm_Chr5g0031751</name>
</gene>
<dbReference type="PANTHER" id="PTHR31672">
    <property type="entry name" value="BNACNNG10540D PROTEIN"/>
    <property type="match status" value="1"/>
</dbReference>
<dbReference type="OrthoDB" id="5314306at2759"/>
<keyword evidence="3" id="KW-1185">Reference proteome</keyword>
<protein>
    <submittedName>
        <fullName evidence="2">Putative F-box domain-containing protein</fullName>
    </submittedName>
</protein>
<dbReference type="SUPFAM" id="SSF81383">
    <property type="entry name" value="F-box domain"/>
    <property type="match status" value="1"/>
</dbReference>
<evidence type="ECO:0000313" key="2">
    <source>
        <dbReference type="EMBL" id="PRQ31096.1"/>
    </source>
</evidence>
<evidence type="ECO:0000313" key="3">
    <source>
        <dbReference type="Proteomes" id="UP000238479"/>
    </source>
</evidence>
<name>A0A2P6QA84_ROSCH</name>
<dbReference type="PROSITE" id="PS50181">
    <property type="entry name" value="FBOX"/>
    <property type="match status" value="1"/>
</dbReference>
<organism evidence="2 3">
    <name type="scientific">Rosa chinensis</name>
    <name type="common">China rose</name>
    <dbReference type="NCBI Taxonomy" id="74649"/>
    <lineage>
        <taxon>Eukaryota</taxon>
        <taxon>Viridiplantae</taxon>
        <taxon>Streptophyta</taxon>
        <taxon>Embryophyta</taxon>
        <taxon>Tracheophyta</taxon>
        <taxon>Spermatophyta</taxon>
        <taxon>Magnoliopsida</taxon>
        <taxon>eudicotyledons</taxon>
        <taxon>Gunneridae</taxon>
        <taxon>Pentapetalae</taxon>
        <taxon>rosids</taxon>
        <taxon>fabids</taxon>
        <taxon>Rosales</taxon>
        <taxon>Rosaceae</taxon>
        <taxon>Rosoideae</taxon>
        <taxon>Rosoideae incertae sedis</taxon>
        <taxon>Rosa</taxon>
    </lineage>
</organism>
<dbReference type="Proteomes" id="UP000238479">
    <property type="component" value="Chromosome 5"/>
</dbReference>
<dbReference type="NCBIfam" id="TIGR01640">
    <property type="entry name" value="F_box_assoc_1"/>
    <property type="match status" value="1"/>
</dbReference>
<dbReference type="SMART" id="SM00256">
    <property type="entry name" value="FBOX"/>
    <property type="match status" value="1"/>
</dbReference>
<proteinExistence type="predicted"/>
<dbReference type="CDD" id="cd22157">
    <property type="entry name" value="F-box_AtFBW1-like"/>
    <property type="match status" value="1"/>
</dbReference>
<dbReference type="AlphaFoldDB" id="A0A2P6QA84"/>
<dbReference type="Gene3D" id="1.20.1280.50">
    <property type="match status" value="1"/>
</dbReference>
<dbReference type="InterPro" id="IPR017451">
    <property type="entry name" value="F-box-assoc_interact_dom"/>
</dbReference>
<dbReference type="InterPro" id="IPR006527">
    <property type="entry name" value="F-box-assoc_dom_typ1"/>
</dbReference>
<dbReference type="InterPro" id="IPR036047">
    <property type="entry name" value="F-box-like_dom_sf"/>
</dbReference>
<dbReference type="Pfam" id="PF07734">
    <property type="entry name" value="FBA_1"/>
    <property type="match status" value="1"/>
</dbReference>
<comment type="caution">
    <text evidence="2">The sequence shown here is derived from an EMBL/GenBank/DDBJ whole genome shotgun (WGS) entry which is preliminary data.</text>
</comment>
<reference evidence="2 3" key="1">
    <citation type="journal article" date="2018" name="Nat. Genet.">
        <title>The Rosa genome provides new insights in the design of modern roses.</title>
        <authorList>
            <person name="Bendahmane M."/>
        </authorList>
    </citation>
    <scope>NUCLEOTIDE SEQUENCE [LARGE SCALE GENOMIC DNA]</scope>
    <source>
        <strain evidence="3">cv. Old Blush</strain>
    </source>
</reference>
<dbReference type="Pfam" id="PF00646">
    <property type="entry name" value="F-box"/>
    <property type="match status" value="1"/>
</dbReference>
<evidence type="ECO:0000259" key="1">
    <source>
        <dbReference type="PROSITE" id="PS50181"/>
    </source>
</evidence>
<dbReference type="InterPro" id="IPR001810">
    <property type="entry name" value="F-box_dom"/>
</dbReference>
<dbReference type="EMBL" id="PDCK01000043">
    <property type="protein sequence ID" value="PRQ31096.1"/>
    <property type="molecule type" value="Genomic_DNA"/>
</dbReference>
<dbReference type="STRING" id="74649.A0A2P6QA84"/>
<dbReference type="InterPro" id="IPR050796">
    <property type="entry name" value="SCF_F-box_component"/>
</dbReference>
<dbReference type="OMA" id="WSAIRRT"/>
<accession>A0A2P6QA84</accession>
<dbReference type="Gramene" id="PRQ31096">
    <property type="protein sequence ID" value="PRQ31096"/>
    <property type="gene ID" value="RchiOBHm_Chr5g0031751"/>
</dbReference>
<sequence>MNDHKIAAIELKSEAGLDYFPQEIISNILIRLPIKSLIKCTSVCKSWKSLIQNPSFIDTHLSHRVSCNNQNGTHLLLVHSVCSKRFCSLFDRDFVRGEKEDLYALYYDNHGFDEYCKIELPSDLEEIMLSSCFRVVGTCNGLVCIVDELGCHGCNLIIWNPCVRKFVKLPQPAVLHGGCEASVGFGYDATSNDYKVVRLVTLSDQYQNFHEWPTLFQVYSLATGLWSRLRSDLPPCQMFCSPAQAFVNGALHWSAIRRTNDAFNYFVLAFDVGSELFREIMFPKSLKWDPSLALRISVAGDRKSISIFTDWRKSHSNYFLDIWVLKEYCIENSWTKLMILSAEVPQRNLPKALCFRKIGEVLVLEDSYELVSLDIMSRKVKTLGVYGGQYCSVDSYEESLVLLDRKYGVSY</sequence>